<accession>X1JK58</accession>
<protein>
    <submittedName>
        <fullName evidence="1">Uncharacterized protein</fullName>
    </submittedName>
</protein>
<proteinExistence type="predicted"/>
<organism evidence="1">
    <name type="scientific">marine sediment metagenome</name>
    <dbReference type="NCBI Taxonomy" id="412755"/>
    <lineage>
        <taxon>unclassified sequences</taxon>
        <taxon>metagenomes</taxon>
        <taxon>ecological metagenomes</taxon>
    </lineage>
</organism>
<dbReference type="EMBL" id="BARU01039213">
    <property type="protein sequence ID" value="GAH78669.1"/>
    <property type="molecule type" value="Genomic_DNA"/>
</dbReference>
<sequence length="76" mass="8816">TNRGYYRTLVGTPLEAKALEVLILHLKLESVQGVDLMICKVQEKITEESLAYIWQKVEDKRDRHYSAVFSGYQLTE</sequence>
<feature type="non-terminal residue" evidence="1">
    <location>
        <position position="1"/>
    </location>
</feature>
<name>X1JK58_9ZZZZ</name>
<comment type="caution">
    <text evidence="1">The sequence shown here is derived from an EMBL/GenBank/DDBJ whole genome shotgun (WGS) entry which is preliminary data.</text>
</comment>
<reference evidence="1" key="1">
    <citation type="journal article" date="2014" name="Front. Microbiol.">
        <title>High frequency of phylogenetically diverse reductive dehalogenase-homologous genes in deep subseafloor sedimentary metagenomes.</title>
        <authorList>
            <person name="Kawai M."/>
            <person name="Futagami T."/>
            <person name="Toyoda A."/>
            <person name="Takaki Y."/>
            <person name="Nishi S."/>
            <person name="Hori S."/>
            <person name="Arai W."/>
            <person name="Tsubouchi T."/>
            <person name="Morono Y."/>
            <person name="Uchiyama I."/>
            <person name="Ito T."/>
            <person name="Fujiyama A."/>
            <person name="Inagaki F."/>
            <person name="Takami H."/>
        </authorList>
    </citation>
    <scope>NUCLEOTIDE SEQUENCE</scope>
    <source>
        <strain evidence="1">Expedition CK06-06</strain>
    </source>
</reference>
<evidence type="ECO:0000313" key="1">
    <source>
        <dbReference type="EMBL" id="GAH78669.1"/>
    </source>
</evidence>
<gene>
    <name evidence="1" type="ORF">S03H2_60808</name>
</gene>
<dbReference type="AlphaFoldDB" id="X1JK58"/>